<keyword evidence="3" id="KW-1185">Reference proteome</keyword>
<sequence length="214" mass="25145">MYNEKKKGFLTKKVFFRFLFQFVIFLLLPVIFALNLFLTSAQLAKQSCIDSSLISLRHVRDEFDNYINALDQIATQLMFEPKLNKVATIRKPQYGSRQVYYIQEFGEELKAKMSPSAQVDTNFVLLLKNASAAYYRDNVVFDLEFYYDKFLNYHDYTYQEWLDIVFGNSHPFFIPESRVLYEGVNISAMTYVFPIVTGYGGKEGFAFYNKKHED</sequence>
<feature type="transmembrane region" description="Helical" evidence="1">
    <location>
        <begin position="14"/>
        <end position="38"/>
    </location>
</feature>
<dbReference type="KEGG" id="css:Cst_c10520"/>
<keyword evidence="1" id="KW-0472">Membrane</keyword>
<dbReference type="STRING" id="1121335.Cst_c10520"/>
<dbReference type="EMBL" id="CP004044">
    <property type="protein sequence ID" value="AGC68050.1"/>
    <property type="molecule type" value="Genomic_DNA"/>
</dbReference>
<keyword evidence="1" id="KW-1133">Transmembrane helix</keyword>
<gene>
    <name evidence="2" type="ordered locus">Cst_c10520</name>
</gene>
<protein>
    <recommendedName>
        <fullName evidence="4">Sensor histidine kinase</fullName>
    </recommendedName>
</protein>
<proteinExistence type="predicted"/>
<evidence type="ECO:0008006" key="4">
    <source>
        <dbReference type="Google" id="ProtNLM"/>
    </source>
</evidence>
<name>L7VIZ3_THES1</name>
<dbReference type="RefSeq" id="WP_015358740.1">
    <property type="nucleotide sequence ID" value="NC_020134.1"/>
</dbReference>
<evidence type="ECO:0000313" key="2">
    <source>
        <dbReference type="EMBL" id="AGC68050.1"/>
    </source>
</evidence>
<reference evidence="2 3" key="1">
    <citation type="journal article" date="2013" name="Genome Announc.">
        <title>Complete genome sequence of Clostridium stercorarium subsp. stercorarium strain DSM 8532, a thermophilic degrader of plant cell wall fibers.</title>
        <authorList>
            <person name="Poehlein A."/>
            <person name="Zverlov V.V."/>
            <person name="Daniel R."/>
            <person name="Schwarz W.H."/>
            <person name="Liebl W."/>
        </authorList>
    </citation>
    <scope>NUCLEOTIDE SEQUENCE [LARGE SCALE GENOMIC DNA]</scope>
    <source>
        <strain evidence="3">ATCC 35414 / DSM 8532 / NCIMB 11754</strain>
    </source>
</reference>
<dbReference type="PATRIC" id="fig|1121335.3.peg.1029"/>
<evidence type="ECO:0000256" key="1">
    <source>
        <dbReference type="SAM" id="Phobius"/>
    </source>
</evidence>
<keyword evidence="1" id="KW-0812">Transmembrane</keyword>
<organism evidence="2 3">
    <name type="scientific">Thermoclostridium stercorarium (strain ATCC 35414 / DSM 8532 / NCIMB 11754)</name>
    <name type="common">Clostridium stercorarium</name>
    <dbReference type="NCBI Taxonomy" id="1121335"/>
    <lineage>
        <taxon>Bacteria</taxon>
        <taxon>Bacillati</taxon>
        <taxon>Bacillota</taxon>
        <taxon>Clostridia</taxon>
        <taxon>Eubacteriales</taxon>
        <taxon>Oscillospiraceae</taxon>
        <taxon>Thermoclostridium</taxon>
    </lineage>
</organism>
<evidence type="ECO:0000313" key="3">
    <source>
        <dbReference type="Proteomes" id="UP000011220"/>
    </source>
</evidence>
<dbReference type="Proteomes" id="UP000011220">
    <property type="component" value="Chromosome"/>
</dbReference>
<accession>L7VIZ3</accession>
<dbReference type="AlphaFoldDB" id="L7VIZ3"/>